<dbReference type="Proteomes" id="UP000076858">
    <property type="component" value="Unassembled WGS sequence"/>
</dbReference>
<keyword evidence="2" id="KW-1185">Reference proteome</keyword>
<organism evidence="1 2">
    <name type="scientific">Daphnia magna</name>
    <dbReference type="NCBI Taxonomy" id="35525"/>
    <lineage>
        <taxon>Eukaryota</taxon>
        <taxon>Metazoa</taxon>
        <taxon>Ecdysozoa</taxon>
        <taxon>Arthropoda</taxon>
        <taxon>Crustacea</taxon>
        <taxon>Branchiopoda</taxon>
        <taxon>Diplostraca</taxon>
        <taxon>Cladocera</taxon>
        <taxon>Anomopoda</taxon>
        <taxon>Daphniidae</taxon>
        <taxon>Daphnia</taxon>
    </lineage>
</organism>
<accession>A0A164FPM4</accession>
<comment type="caution">
    <text evidence="1">The sequence shown here is derived from an EMBL/GenBank/DDBJ whole genome shotgun (WGS) entry which is preliminary data.</text>
</comment>
<gene>
    <name evidence="1" type="ORF">APZ42_006784</name>
</gene>
<name>A0A164FPM4_9CRUS</name>
<reference evidence="1 2" key="1">
    <citation type="submission" date="2016-03" db="EMBL/GenBank/DDBJ databases">
        <title>EvidentialGene: Evidence-directed Construction of Genes on Genomes.</title>
        <authorList>
            <person name="Gilbert D.G."/>
            <person name="Choi J.-H."/>
            <person name="Mockaitis K."/>
            <person name="Colbourne J."/>
            <person name="Pfrender M."/>
        </authorList>
    </citation>
    <scope>NUCLEOTIDE SEQUENCE [LARGE SCALE GENOMIC DNA]</scope>
    <source>
        <strain evidence="1 2">Xinb3</strain>
        <tissue evidence="1">Complete organism</tissue>
    </source>
</reference>
<feature type="non-terminal residue" evidence="1">
    <location>
        <position position="155"/>
    </location>
</feature>
<proteinExistence type="predicted"/>
<evidence type="ECO:0000313" key="1">
    <source>
        <dbReference type="EMBL" id="KZR98013.1"/>
    </source>
</evidence>
<evidence type="ECO:0000313" key="2">
    <source>
        <dbReference type="Proteomes" id="UP000076858"/>
    </source>
</evidence>
<sequence>MSWIGRDKKKIAVKGSNCFSLVVRTVKANIKYADVNDPDIEKASQDWIFKSKRRVQRTEDTSNVVESCVPKAKMQRTVEVNQVVNRFSLDLQLAQVIDWEVIIKLPLSAWSLPELNQACAIDSKSDMTWFLLRVVTKPKEVVSWSLPSSDLCQLG</sequence>
<dbReference type="OrthoDB" id="6508992at2759"/>
<dbReference type="AlphaFoldDB" id="A0A164FPM4"/>
<dbReference type="EMBL" id="LRGB01018915">
    <property type="protein sequence ID" value="KZR98013.1"/>
    <property type="molecule type" value="Genomic_DNA"/>
</dbReference>
<protein>
    <submittedName>
        <fullName evidence="1">Uncharacterized protein</fullName>
    </submittedName>
</protein>